<keyword evidence="9" id="KW-1015">Disulfide bond</keyword>
<evidence type="ECO:0000259" key="11">
    <source>
        <dbReference type="PROSITE" id="PS51674"/>
    </source>
</evidence>
<keyword evidence="10" id="KW-0804">Transcription</keyword>
<keyword evidence="4" id="KW-0479">Metal-binding</keyword>
<evidence type="ECO:0000313" key="12">
    <source>
        <dbReference type="EMBL" id="QCG78342.1"/>
    </source>
</evidence>
<dbReference type="Proteomes" id="UP000298784">
    <property type="component" value="Segment"/>
</dbReference>
<dbReference type="InterPro" id="IPR003482">
    <property type="entry name" value="Whib"/>
</dbReference>
<keyword evidence="7" id="KW-0805">Transcription regulation</keyword>
<gene>
    <name evidence="12" type="primary">7</name>
    <name evidence="12" type="ORF">SEA_AKONI_7</name>
</gene>
<dbReference type="GO" id="GO:0051539">
    <property type="term" value="F:4 iron, 4 sulfur cluster binding"/>
    <property type="evidence" value="ECO:0007669"/>
    <property type="project" value="UniProtKB-KW"/>
</dbReference>
<sequence>MVARLVGDVVSFQPADPEPWMDQGSCLNEDPEKFFPEGKGSIKQLTDDAKAICISKCSVRLQCLARTLAQEKGSSLRFGVAGGMTATERELLQKKLDDMQKEESNEHADD</sequence>
<evidence type="ECO:0000256" key="9">
    <source>
        <dbReference type="ARBA" id="ARBA00023157"/>
    </source>
</evidence>
<dbReference type="GO" id="GO:0047134">
    <property type="term" value="F:protein-disulfide reductase [NAD(P)H] activity"/>
    <property type="evidence" value="ECO:0007669"/>
    <property type="project" value="TreeGrafter"/>
</dbReference>
<keyword evidence="3" id="KW-0004">4Fe-4S</keyword>
<evidence type="ECO:0000256" key="1">
    <source>
        <dbReference type="ARBA" id="ARBA00001966"/>
    </source>
</evidence>
<evidence type="ECO:0000256" key="3">
    <source>
        <dbReference type="ARBA" id="ARBA00022485"/>
    </source>
</evidence>
<dbReference type="GeneID" id="55615747"/>
<evidence type="ECO:0000256" key="10">
    <source>
        <dbReference type="ARBA" id="ARBA00023163"/>
    </source>
</evidence>
<evidence type="ECO:0000256" key="6">
    <source>
        <dbReference type="ARBA" id="ARBA00023014"/>
    </source>
</evidence>
<evidence type="ECO:0000256" key="5">
    <source>
        <dbReference type="ARBA" id="ARBA00023004"/>
    </source>
</evidence>
<dbReference type="PROSITE" id="PS51674">
    <property type="entry name" value="4FE4S_WBL"/>
    <property type="match status" value="1"/>
</dbReference>
<keyword evidence="5" id="KW-0408">Iron</keyword>
<proteinExistence type="inferred from homology"/>
<keyword evidence="6" id="KW-0411">Iron-sulfur</keyword>
<dbReference type="RefSeq" id="YP_009845388.1">
    <property type="nucleotide sequence ID" value="NC_048761.1"/>
</dbReference>
<accession>A0A4D6TFG1</accession>
<dbReference type="KEGG" id="vg:55615747"/>
<evidence type="ECO:0000256" key="4">
    <source>
        <dbReference type="ARBA" id="ARBA00022723"/>
    </source>
</evidence>
<dbReference type="EMBL" id="MK757449">
    <property type="protein sequence ID" value="QCG78342.1"/>
    <property type="molecule type" value="Genomic_DNA"/>
</dbReference>
<name>A0A4D6TFG1_9CAUD</name>
<dbReference type="InterPro" id="IPR034768">
    <property type="entry name" value="4FE4S_WBL"/>
</dbReference>
<evidence type="ECO:0000256" key="7">
    <source>
        <dbReference type="ARBA" id="ARBA00023015"/>
    </source>
</evidence>
<evidence type="ECO:0000256" key="8">
    <source>
        <dbReference type="ARBA" id="ARBA00023125"/>
    </source>
</evidence>
<dbReference type="GO" id="GO:0003677">
    <property type="term" value="F:DNA binding"/>
    <property type="evidence" value="ECO:0007669"/>
    <property type="project" value="UniProtKB-KW"/>
</dbReference>
<feature type="domain" description="4Fe-4S Wbl-type" evidence="11">
    <location>
        <begin position="25"/>
        <end position="91"/>
    </location>
</feature>
<dbReference type="GO" id="GO:0045892">
    <property type="term" value="P:negative regulation of DNA-templated transcription"/>
    <property type="evidence" value="ECO:0007669"/>
    <property type="project" value="TreeGrafter"/>
</dbReference>
<dbReference type="PANTHER" id="PTHR38839">
    <property type="entry name" value="TRANSCRIPTIONAL REGULATOR WHID-RELATED"/>
    <property type="match status" value="1"/>
</dbReference>
<keyword evidence="8" id="KW-0238">DNA-binding</keyword>
<dbReference type="GO" id="GO:0046872">
    <property type="term" value="F:metal ion binding"/>
    <property type="evidence" value="ECO:0007669"/>
    <property type="project" value="UniProtKB-KW"/>
</dbReference>
<protein>
    <submittedName>
        <fullName evidence="12">WhiB family transcription factor</fullName>
    </submittedName>
</protein>
<reference evidence="12 13" key="1">
    <citation type="submission" date="2019-04" db="EMBL/GenBank/DDBJ databases">
        <authorList>
            <person name="Fakhre F."/>
            <person name="Gonzalez R.M."/>
            <person name="Howells E.K."/>
            <person name="Otero L.A."/>
            <person name="Pegoraro K.N."/>
            <person name="Robichaux K.C."/>
            <person name="Rodier A."/>
            <person name="Sadowski C.L."/>
            <person name="Carter V.P."/>
            <person name="Gray A.D."/>
            <person name="Klein G.C."/>
            <person name="Lebosada C."/>
            <person name="Miklaszewski C.M."/>
            <person name="Sutton S.N."/>
            <person name="Pollenz R.S."/>
            <person name="Garlena R.A."/>
            <person name="Russell D.A."/>
            <person name="Pope W.H."/>
            <person name="Jacobs-Sera D."/>
            <person name="Hatfull G.F."/>
        </authorList>
    </citation>
    <scope>NUCLEOTIDE SEQUENCE [LARGE SCALE GENOMIC DNA]</scope>
</reference>
<organism evidence="12 13">
    <name type="scientific">Microbacterium phage Akoni</name>
    <dbReference type="NCBI Taxonomy" id="2565510"/>
    <lineage>
        <taxon>Viruses</taxon>
        <taxon>Duplodnaviria</taxon>
        <taxon>Heunggongvirae</taxon>
        <taxon>Uroviricota</taxon>
        <taxon>Caudoviricetes</taxon>
        <taxon>Eekayvirinae</taxon>
        <taxon>Akonivirus</taxon>
        <taxon>Akonivirus akoni</taxon>
    </lineage>
</organism>
<comment type="cofactor">
    <cofactor evidence="1">
        <name>[4Fe-4S] cluster</name>
        <dbReference type="ChEBI" id="CHEBI:49883"/>
    </cofactor>
</comment>
<evidence type="ECO:0000313" key="13">
    <source>
        <dbReference type="Proteomes" id="UP000298784"/>
    </source>
</evidence>
<dbReference type="Pfam" id="PF02467">
    <property type="entry name" value="Whib"/>
    <property type="match status" value="1"/>
</dbReference>
<comment type="similarity">
    <text evidence="2">Belongs to the WhiB family.</text>
</comment>
<evidence type="ECO:0000256" key="2">
    <source>
        <dbReference type="ARBA" id="ARBA00006597"/>
    </source>
</evidence>
<keyword evidence="13" id="KW-1185">Reference proteome</keyword>